<gene>
    <name evidence="1" type="ORF">S01H4_55395</name>
</gene>
<dbReference type="AlphaFoldDB" id="X1EM63"/>
<comment type="caution">
    <text evidence="1">The sequence shown here is derived from an EMBL/GenBank/DDBJ whole genome shotgun (WGS) entry which is preliminary data.</text>
</comment>
<name>X1EM63_9ZZZZ</name>
<proteinExistence type="predicted"/>
<protein>
    <submittedName>
        <fullName evidence="1">Uncharacterized protein</fullName>
    </submittedName>
</protein>
<sequence>MSTSQRQGLGTATAGGAAAFHDWFPVANPDANIGYHNSVYFGDDDPDKALFISGNIGPGLNPTAVYLIVVPTGTGNIRWSGNYDYGLEGTETYNATTGALAATTTAVVINVITRITLA</sequence>
<accession>X1EM63</accession>
<evidence type="ECO:0000313" key="1">
    <source>
        <dbReference type="EMBL" id="GAH18214.1"/>
    </source>
</evidence>
<reference evidence="1" key="1">
    <citation type="journal article" date="2014" name="Front. Microbiol.">
        <title>High frequency of phylogenetically diverse reductive dehalogenase-homologous genes in deep subseafloor sedimentary metagenomes.</title>
        <authorList>
            <person name="Kawai M."/>
            <person name="Futagami T."/>
            <person name="Toyoda A."/>
            <person name="Takaki Y."/>
            <person name="Nishi S."/>
            <person name="Hori S."/>
            <person name="Arai W."/>
            <person name="Tsubouchi T."/>
            <person name="Morono Y."/>
            <person name="Uchiyama I."/>
            <person name="Ito T."/>
            <person name="Fujiyama A."/>
            <person name="Inagaki F."/>
            <person name="Takami H."/>
        </authorList>
    </citation>
    <scope>NUCLEOTIDE SEQUENCE</scope>
    <source>
        <strain evidence="1">Expedition CK06-06</strain>
    </source>
</reference>
<dbReference type="EMBL" id="BART01031968">
    <property type="protein sequence ID" value="GAH18214.1"/>
    <property type="molecule type" value="Genomic_DNA"/>
</dbReference>
<feature type="non-terminal residue" evidence="1">
    <location>
        <position position="118"/>
    </location>
</feature>
<organism evidence="1">
    <name type="scientific">marine sediment metagenome</name>
    <dbReference type="NCBI Taxonomy" id="412755"/>
    <lineage>
        <taxon>unclassified sequences</taxon>
        <taxon>metagenomes</taxon>
        <taxon>ecological metagenomes</taxon>
    </lineage>
</organism>